<dbReference type="PIRSF" id="PIRSF005610">
    <property type="entry name" value="SirB"/>
    <property type="match status" value="1"/>
</dbReference>
<reference evidence="3" key="1">
    <citation type="journal article" date="2019" name="Int. J. Syst. Evol. Microbiol.">
        <title>The Global Catalogue of Microorganisms (GCM) 10K type strain sequencing project: providing services to taxonomists for standard genome sequencing and annotation.</title>
        <authorList>
            <consortium name="The Broad Institute Genomics Platform"/>
            <consortium name="The Broad Institute Genome Sequencing Center for Infectious Disease"/>
            <person name="Wu L."/>
            <person name="Ma J."/>
        </authorList>
    </citation>
    <scope>NUCLEOTIDE SEQUENCE [LARGE SCALE GENOMIC DNA]</scope>
    <source>
        <strain evidence="3">CGMCC 1.12371</strain>
    </source>
</reference>
<dbReference type="PANTHER" id="PTHR39594">
    <property type="entry name" value="PROTEIN YCHQ"/>
    <property type="match status" value="1"/>
</dbReference>
<evidence type="ECO:0000256" key="1">
    <source>
        <dbReference type="SAM" id="Phobius"/>
    </source>
</evidence>
<dbReference type="RefSeq" id="WP_382220079.1">
    <property type="nucleotide sequence ID" value="NZ_JBHTCA010000002.1"/>
</dbReference>
<feature type="transmembrane region" description="Helical" evidence="1">
    <location>
        <begin position="74"/>
        <end position="92"/>
    </location>
</feature>
<evidence type="ECO:0000313" key="2">
    <source>
        <dbReference type="EMBL" id="MFC7408102.1"/>
    </source>
</evidence>
<protein>
    <submittedName>
        <fullName evidence="2">SirB2 family protein</fullName>
    </submittedName>
</protein>
<keyword evidence="3" id="KW-1185">Reference proteome</keyword>
<dbReference type="PANTHER" id="PTHR39594:SF1">
    <property type="entry name" value="PROTEIN YCHQ"/>
    <property type="match status" value="1"/>
</dbReference>
<feature type="transmembrane region" description="Helical" evidence="1">
    <location>
        <begin position="104"/>
        <end position="123"/>
    </location>
</feature>
<proteinExistence type="predicted"/>
<comment type="caution">
    <text evidence="2">The sequence shown here is derived from an EMBL/GenBank/DDBJ whole genome shotgun (WGS) entry which is preliminary data.</text>
</comment>
<dbReference type="Pfam" id="PF04247">
    <property type="entry name" value="SirB"/>
    <property type="match status" value="1"/>
</dbReference>
<accession>A0ABW2QGN1</accession>
<evidence type="ECO:0000313" key="3">
    <source>
        <dbReference type="Proteomes" id="UP001596501"/>
    </source>
</evidence>
<dbReference type="InterPro" id="IPR007360">
    <property type="entry name" value="SirB"/>
</dbReference>
<keyword evidence="1" id="KW-0472">Membrane</keyword>
<sequence length="125" mass="13794">MSYLALRHLHLTCVVVSVTLFVLRGGLGLWGVDWRRRWPVLRWLPHANDSVLMAAGVGLMVWSAQYPGAQHPWLAAKLVLLLVYIVAGKQALRAGMPAKHQTPWFALALVCVGSMVTLALTRWGG</sequence>
<gene>
    <name evidence="2" type="ORF">ACFQPB_04455</name>
</gene>
<feature type="transmembrane region" description="Helical" evidence="1">
    <location>
        <begin position="6"/>
        <end position="30"/>
    </location>
</feature>
<keyword evidence="1" id="KW-1133">Transmembrane helix</keyword>
<feature type="transmembrane region" description="Helical" evidence="1">
    <location>
        <begin position="51"/>
        <end position="68"/>
    </location>
</feature>
<keyword evidence="1" id="KW-0812">Transmembrane</keyword>
<dbReference type="EMBL" id="JBHTCA010000002">
    <property type="protein sequence ID" value="MFC7408102.1"/>
    <property type="molecule type" value="Genomic_DNA"/>
</dbReference>
<name>A0ABW2QGN1_9BURK</name>
<dbReference type="Proteomes" id="UP001596501">
    <property type="component" value="Unassembled WGS sequence"/>
</dbReference>
<organism evidence="2 3">
    <name type="scientific">Hydrogenophaga atypica</name>
    <dbReference type="NCBI Taxonomy" id="249409"/>
    <lineage>
        <taxon>Bacteria</taxon>
        <taxon>Pseudomonadati</taxon>
        <taxon>Pseudomonadota</taxon>
        <taxon>Betaproteobacteria</taxon>
        <taxon>Burkholderiales</taxon>
        <taxon>Comamonadaceae</taxon>
        <taxon>Hydrogenophaga</taxon>
    </lineage>
</organism>